<proteinExistence type="inferred from homology"/>
<keyword evidence="7 11" id="KW-0418">Kinase</keyword>
<dbReference type="GO" id="GO:0004765">
    <property type="term" value="F:shikimate kinase activity"/>
    <property type="evidence" value="ECO:0007669"/>
    <property type="project" value="UniProtKB-EC"/>
</dbReference>
<evidence type="ECO:0000256" key="10">
    <source>
        <dbReference type="ARBA" id="ARBA00048567"/>
    </source>
</evidence>
<keyword evidence="6 11" id="KW-0547">Nucleotide-binding</keyword>
<feature type="binding site" evidence="11">
    <location>
        <position position="17"/>
    </location>
    <ligand>
        <name>Mg(2+)</name>
        <dbReference type="ChEBI" id="CHEBI:18420"/>
    </ligand>
</feature>
<evidence type="ECO:0000256" key="6">
    <source>
        <dbReference type="ARBA" id="ARBA00022741"/>
    </source>
</evidence>
<feature type="binding site" evidence="11">
    <location>
        <position position="119"/>
    </location>
    <ligand>
        <name>ATP</name>
        <dbReference type="ChEBI" id="CHEBI:30616"/>
    </ligand>
</feature>
<dbReference type="Pfam" id="PF01202">
    <property type="entry name" value="SKI"/>
    <property type="match status" value="1"/>
</dbReference>
<comment type="cofactor">
    <cofactor evidence="11">
        <name>Mg(2+)</name>
        <dbReference type="ChEBI" id="CHEBI:18420"/>
    </cofactor>
    <text evidence="11">Binds 1 Mg(2+) ion per subunit.</text>
</comment>
<evidence type="ECO:0000313" key="13">
    <source>
        <dbReference type="Proteomes" id="UP001241056"/>
    </source>
</evidence>
<comment type="catalytic activity">
    <reaction evidence="10 11">
        <text>shikimate + ATP = 3-phosphoshikimate + ADP + H(+)</text>
        <dbReference type="Rhea" id="RHEA:13121"/>
        <dbReference type="ChEBI" id="CHEBI:15378"/>
        <dbReference type="ChEBI" id="CHEBI:30616"/>
        <dbReference type="ChEBI" id="CHEBI:36208"/>
        <dbReference type="ChEBI" id="CHEBI:145989"/>
        <dbReference type="ChEBI" id="CHEBI:456216"/>
        <dbReference type="EC" id="2.7.1.71"/>
    </reaction>
</comment>
<dbReference type="InterPro" id="IPR000623">
    <property type="entry name" value="Shikimate_kinase/TSH1"/>
</dbReference>
<organism evidence="12 13">
    <name type="scientific">Thiopseudomonas acetoxidans</name>
    <dbReference type="NCBI Taxonomy" id="3041622"/>
    <lineage>
        <taxon>Bacteria</taxon>
        <taxon>Pseudomonadati</taxon>
        <taxon>Pseudomonadota</taxon>
        <taxon>Gammaproteobacteria</taxon>
        <taxon>Pseudomonadales</taxon>
        <taxon>Pseudomonadaceae</taxon>
        <taxon>Thiopseudomonas</taxon>
    </lineage>
</organism>
<dbReference type="InterPro" id="IPR031322">
    <property type="entry name" value="Shikimate/glucono_kinase"/>
</dbReference>
<keyword evidence="11" id="KW-0479">Metal-binding</keyword>
<comment type="similarity">
    <text evidence="2 11">Belongs to the shikimate kinase family.</text>
</comment>
<dbReference type="InterPro" id="IPR023000">
    <property type="entry name" value="Shikimate_kinase_CS"/>
</dbReference>
<dbReference type="PANTHER" id="PTHR21087">
    <property type="entry name" value="SHIKIMATE KINASE"/>
    <property type="match status" value="1"/>
</dbReference>
<dbReference type="EMBL" id="JAUCDY010000001">
    <property type="protein sequence ID" value="MDM7856766.1"/>
    <property type="molecule type" value="Genomic_DNA"/>
</dbReference>
<dbReference type="PRINTS" id="PR01100">
    <property type="entry name" value="SHIKIMTKNASE"/>
</dbReference>
<comment type="function">
    <text evidence="11">Catalyzes the specific phosphorylation of the 3-hydroxyl group of shikimic acid using ATP as a cosubstrate.</text>
</comment>
<evidence type="ECO:0000256" key="7">
    <source>
        <dbReference type="ARBA" id="ARBA00022777"/>
    </source>
</evidence>
<evidence type="ECO:0000256" key="8">
    <source>
        <dbReference type="ARBA" id="ARBA00022840"/>
    </source>
</evidence>
<dbReference type="NCBIfam" id="NF003456">
    <property type="entry name" value="PRK05057.1"/>
    <property type="match status" value="1"/>
</dbReference>
<evidence type="ECO:0000256" key="11">
    <source>
        <dbReference type="HAMAP-Rule" id="MF_00109"/>
    </source>
</evidence>
<dbReference type="PANTHER" id="PTHR21087:SF16">
    <property type="entry name" value="SHIKIMATE KINASE 1, CHLOROPLASTIC"/>
    <property type="match status" value="1"/>
</dbReference>
<keyword evidence="5 11" id="KW-0808">Transferase</keyword>
<dbReference type="SUPFAM" id="SSF52540">
    <property type="entry name" value="P-loop containing nucleoside triphosphate hydrolases"/>
    <property type="match status" value="1"/>
</dbReference>
<comment type="subcellular location">
    <subcellularLocation>
        <location evidence="11">Cytoplasm</location>
    </subcellularLocation>
</comment>
<evidence type="ECO:0000256" key="1">
    <source>
        <dbReference type="ARBA" id="ARBA00004842"/>
    </source>
</evidence>
<evidence type="ECO:0000256" key="4">
    <source>
        <dbReference type="ARBA" id="ARBA00022605"/>
    </source>
</evidence>
<sequence length="172" mass="19542">MRYKNLTLVGPMGAGKSTIGRLLARELQLSFKDSDREIEERTGASIPLIFDLEGEEGFRIREEQVIDDLLQERGLILATGGGAILKPANRKRMSSNSTVIYLHTSVEHQLERTARDKNRPLLQTENPRKVLENLLKIREPLYREIADIIIETDTRAPRLVVQEIIDQLTALV</sequence>
<dbReference type="Gene3D" id="3.40.50.300">
    <property type="entry name" value="P-loop containing nucleotide triphosphate hydrolases"/>
    <property type="match status" value="1"/>
</dbReference>
<keyword evidence="11" id="KW-0460">Magnesium</keyword>
<dbReference type="HAMAP" id="MF_00109">
    <property type="entry name" value="Shikimate_kinase"/>
    <property type="match status" value="1"/>
</dbReference>
<feature type="binding site" evidence="11">
    <location>
        <position position="138"/>
    </location>
    <ligand>
        <name>substrate</name>
    </ligand>
</feature>
<protein>
    <recommendedName>
        <fullName evidence="3 11">Shikimate kinase</fullName>
        <shortName evidence="11">SK</shortName>
        <ecNumber evidence="3 11">2.7.1.71</ecNumber>
    </recommendedName>
</protein>
<evidence type="ECO:0000256" key="9">
    <source>
        <dbReference type="ARBA" id="ARBA00023141"/>
    </source>
</evidence>
<gene>
    <name evidence="11 12" type="primary">aroK</name>
    <name evidence="12" type="ORF">QEZ41_00485</name>
</gene>
<evidence type="ECO:0000313" key="12">
    <source>
        <dbReference type="EMBL" id="MDM7856766.1"/>
    </source>
</evidence>
<evidence type="ECO:0000256" key="5">
    <source>
        <dbReference type="ARBA" id="ARBA00022679"/>
    </source>
</evidence>
<dbReference type="InterPro" id="IPR027417">
    <property type="entry name" value="P-loop_NTPase"/>
</dbReference>
<keyword evidence="11" id="KW-0963">Cytoplasm</keyword>
<reference evidence="12 13" key="1">
    <citation type="submission" date="2023-06" db="EMBL/GenBank/DDBJ databases">
        <title>Thiopseudomonas sp. CY1220 draft genome sequence.</title>
        <authorList>
            <person name="Zhao G."/>
            <person name="An M."/>
        </authorList>
    </citation>
    <scope>NUCLEOTIDE SEQUENCE [LARGE SCALE GENOMIC DNA]</scope>
    <source>
        <strain evidence="12 13">CY1220</strain>
    </source>
</reference>
<feature type="binding site" evidence="11">
    <location>
        <position position="155"/>
    </location>
    <ligand>
        <name>ATP</name>
        <dbReference type="ChEBI" id="CHEBI:30616"/>
    </ligand>
</feature>
<dbReference type="RefSeq" id="WP_289409344.1">
    <property type="nucleotide sequence ID" value="NZ_JAUCDY010000001.1"/>
</dbReference>
<dbReference type="Proteomes" id="UP001241056">
    <property type="component" value="Unassembled WGS sequence"/>
</dbReference>
<comment type="subunit">
    <text evidence="11">Monomer.</text>
</comment>
<feature type="binding site" evidence="11">
    <location>
        <position position="59"/>
    </location>
    <ligand>
        <name>substrate</name>
    </ligand>
</feature>
<keyword evidence="4 11" id="KW-0028">Amino-acid biosynthesis</keyword>
<evidence type="ECO:0000256" key="3">
    <source>
        <dbReference type="ARBA" id="ARBA00012154"/>
    </source>
</evidence>
<dbReference type="EC" id="2.7.1.71" evidence="3 11"/>
<dbReference type="PROSITE" id="PS01128">
    <property type="entry name" value="SHIKIMATE_KINASE"/>
    <property type="match status" value="1"/>
</dbReference>
<comment type="pathway">
    <text evidence="1 11">Metabolic intermediate biosynthesis; chorismate biosynthesis; chorismate from D-erythrose 4-phosphate and phosphoenolpyruvate: step 5/7.</text>
</comment>
<name>A0ABT7SKQ1_9GAMM</name>
<evidence type="ECO:0000256" key="2">
    <source>
        <dbReference type="ARBA" id="ARBA00006997"/>
    </source>
</evidence>
<keyword evidence="9 11" id="KW-0057">Aromatic amino acid biosynthesis</keyword>
<accession>A0ABT7SKQ1</accession>
<feature type="binding site" evidence="11">
    <location>
        <begin position="13"/>
        <end position="18"/>
    </location>
    <ligand>
        <name>ATP</name>
        <dbReference type="ChEBI" id="CHEBI:30616"/>
    </ligand>
</feature>
<keyword evidence="8 11" id="KW-0067">ATP-binding</keyword>
<keyword evidence="13" id="KW-1185">Reference proteome</keyword>
<comment type="caution">
    <text evidence="12">The sequence shown here is derived from an EMBL/GenBank/DDBJ whole genome shotgun (WGS) entry which is preliminary data.</text>
</comment>
<dbReference type="CDD" id="cd00464">
    <property type="entry name" value="SK"/>
    <property type="match status" value="1"/>
</dbReference>
<feature type="binding site" evidence="11">
    <location>
        <position position="35"/>
    </location>
    <ligand>
        <name>substrate</name>
    </ligand>
</feature>
<feature type="binding site" evidence="11">
    <location>
        <position position="81"/>
    </location>
    <ligand>
        <name>substrate</name>
    </ligand>
</feature>